<evidence type="ECO:0000313" key="2">
    <source>
        <dbReference type="EMBL" id="MBB3879196.1"/>
    </source>
</evidence>
<comment type="caution">
    <text evidence="2">The sequence shown here is derived from an EMBL/GenBank/DDBJ whole genome shotgun (WGS) entry which is preliminary data.</text>
</comment>
<keyword evidence="3" id="KW-1185">Reference proteome</keyword>
<reference evidence="2 3" key="1">
    <citation type="submission" date="2020-08" db="EMBL/GenBank/DDBJ databases">
        <title>Genomic Encyclopedia of Type Strains, Phase IV (KMG-IV): sequencing the most valuable type-strain genomes for metagenomic binning, comparative biology and taxonomic classification.</title>
        <authorList>
            <person name="Goeker M."/>
        </authorList>
    </citation>
    <scope>NUCLEOTIDE SEQUENCE [LARGE SCALE GENOMIC DNA]</scope>
    <source>
        <strain evidence="2 3">DSM 19512</strain>
    </source>
</reference>
<name>A0A7W6F2R5_9SPHN</name>
<evidence type="ECO:0000313" key="3">
    <source>
        <dbReference type="Proteomes" id="UP000538670"/>
    </source>
</evidence>
<accession>A0A7W6F2R5</accession>
<feature type="chain" id="PRO_5030987564" evidence="1">
    <location>
        <begin position="29"/>
        <end position="58"/>
    </location>
</feature>
<protein>
    <submittedName>
        <fullName evidence="2">Uncharacterized protein</fullName>
    </submittedName>
</protein>
<sequence>MRRLAMAMGGGIVLAVVAVATHPTPAQGAPRLADPAVRQAPIMAPLSKTFEAGVAIPE</sequence>
<dbReference type="RefSeq" id="WP_183951388.1">
    <property type="nucleotide sequence ID" value="NZ_JACIDH010000005.1"/>
</dbReference>
<dbReference type="AlphaFoldDB" id="A0A7W6F2R5"/>
<gene>
    <name evidence="2" type="ORF">GGR48_001621</name>
</gene>
<keyword evidence="1" id="KW-0732">Signal</keyword>
<dbReference type="Proteomes" id="UP000538670">
    <property type="component" value="Unassembled WGS sequence"/>
</dbReference>
<proteinExistence type="predicted"/>
<organism evidence="2 3">
    <name type="scientific">Sphingomonas pseudosanguinis</name>
    <dbReference type="NCBI Taxonomy" id="413712"/>
    <lineage>
        <taxon>Bacteria</taxon>
        <taxon>Pseudomonadati</taxon>
        <taxon>Pseudomonadota</taxon>
        <taxon>Alphaproteobacteria</taxon>
        <taxon>Sphingomonadales</taxon>
        <taxon>Sphingomonadaceae</taxon>
        <taxon>Sphingomonas</taxon>
    </lineage>
</organism>
<evidence type="ECO:0000256" key="1">
    <source>
        <dbReference type="SAM" id="SignalP"/>
    </source>
</evidence>
<dbReference type="EMBL" id="JACIDH010000005">
    <property type="protein sequence ID" value="MBB3879196.1"/>
    <property type="molecule type" value="Genomic_DNA"/>
</dbReference>
<feature type="signal peptide" evidence="1">
    <location>
        <begin position="1"/>
        <end position="28"/>
    </location>
</feature>